<feature type="transmembrane region" description="Helical" evidence="2">
    <location>
        <begin position="56"/>
        <end position="80"/>
    </location>
</feature>
<keyword evidence="2" id="KW-0812">Transmembrane</keyword>
<keyword evidence="2" id="KW-0472">Membrane</keyword>
<sequence>NDAPALAAADVGIAVAGGADVAFEAADVVLLRPDLKLLTRTFKLARKSLRVIKQNLFWAFFYNVLMIPLAAGAFYSVAGITLSPTLAAAAMACSSLFVVLNSLRLARIRLK</sequence>
<evidence type="ECO:0000256" key="2">
    <source>
        <dbReference type="SAM" id="Phobius"/>
    </source>
</evidence>
<name>A0A855XAM5_9BACT</name>
<feature type="transmembrane region" description="Helical" evidence="2">
    <location>
        <begin position="86"/>
        <end position="106"/>
    </location>
</feature>
<dbReference type="InterPro" id="IPR023214">
    <property type="entry name" value="HAD_sf"/>
</dbReference>
<dbReference type="GO" id="GO:0005507">
    <property type="term" value="F:copper ion binding"/>
    <property type="evidence" value="ECO:0007669"/>
    <property type="project" value="TreeGrafter"/>
</dbReference>
<dbReference type="Proteomes" id="UP000250918">
    <property type="component" value="Unassembled WGS sequence"/>
</dbReference>
<accession>A0A855XAM5</accession>
<evidence type="ECO:0000313" key="4">
    <source>
        <dbReference type="Proteomes" id="UP000250918"/>
    </source>
</evidence>
<proteinExistence type="predicted"/>
<organism evidence="3 4">
    <name type="scientific">candidate division GN15 bacterium</name>
    <dbReference type="NCBI Taxonomy" id="2072418"/>
    <lineage>
        <taxon>Bacteria</taxon>
        <taxon>candidate division GN15</taxon>
    </lineage>
</organism>
<feature type="non-terminal residue" evidence="3">
    <location>
        <position position="1"/>
    </location>
</feature>
<dbReference type="Gene3D" id="3.40.50.1000">
    <property type="entry name" value="HAD superfamily/HAD-like"/>
    <property type="match status" value="1"/>
</dbReference>
<dbReference type="PANTHER" id="PTHR43520:SF8">
    <property type="entry name" value="P-TYPE CU(+) TRANSPORTER"/>
    <property type="match status" value="1"/>
</dbReference>
<evidence type="ECO:0000256" key="1">
    <source>
        <dbReference type="ARBA" id="ARBA00022967"/>
    </source>
</evidence>
<protein>
    <submittedName>
        <fullName evidence="3">Heavy metal translocating P-type ATPase</fullName>
    </submittedName>
</protein>
<dbReference type="EMBL" id="PQAP01000014">
    <property type="protein sequence ID" value="PWB75118.1"/>
    <property type="molecule type" value="Genomic_DNA"/>
</dbReference>
<dbReference type="GO" id="GO:0043682">
    <property type="term" value="F:P-type divalent copper transporter activity"/>
    <property type="evidence" value="ECO:0007669"/>
    <property type="project" value="TreeGrafter"/>
</dbReference>
<keyword evidence="1" id="KW-1278">Translocase</keyword>
<comment type="caution">
    <text evidence="3">The sequence shown here is derived from an EMBL/GenBank/DDBJ whole genome shotgun (WGS) entry which is preliminary data.</text>
</comment>
<gene>
    <name evidence="3" type="ORF">C3F09_03035</name>
</gene>
<dbReference type="GO" id="GO:0016020">
    <property type="term" value="C:membrane"/>
    <property type="evidence" value="ECO:0007669"/>
    <property type="project" value="TreeGrafter"/>
</dbReference>
<dbReference type="AlphaFoldDB" id="A0A855XAM5"/>
<dbReference type="SUPFAM" id="SSF56784">
    <property type="entry name" value="HAD-like"/>
    <property type="match status" value="1"/>
</dbReference>
<dbReference type="InterPro" id="IPR036412">
    <property type="entry name" value="HAD-like_sf"/>
</dbReference>
<evidence type="ECO:0000313" key="3">
    <source>
        <dbReference type="EMBL" id="PWB75118.1"/>
    </source>
</evidence>
<dbReference type="GO" id="GO:0055070">
    <property type="term" value="P:copper ion homeostasis"/>
    <property type="evidence" value="ECO:0007669"/>
    <property type="project" value="TreeGrafter"/>
</dbReference>
<dbReference type="PANTHER" id="PTHR43520">
    <property type="entry name" value="ATP7, ISOFORM B"/>
    <property type="match status" value="1"/>
</dbReference>
<keyword evidence="2" id="KW-1133">Transmembrane helix</keyword>
<reference evidence="3 4" key="1">
    <citation type="journal article" date="2018" name="ISME J.">
        <title>A methanotrophic archaeon couples anaerobic oxidation of methane to Fe(III) reduction.</title>
        <authorList>
            <person name="Cai C."/>
            <person name="Leu A.O."/>
            <person name="Xie G.J."/>
            <person name="Guo J."/>
            <person name="Feng Y."/>
            <person name="Zhao J.X."/>
            <person name="Tyson G.W."/>
            <person name="Yuan Z."/>
            <person name="Hu S."/>
        </authorList>
    </citation>
    <scope>NUCLEOTIDE SEQUENCE [LARGE SCALE GENOMIC DNA]</scope>
    <source>
        <strain evidence="3">FeB_12</strain>
    </source>
</reference>